<gene>
    <name evidence="3" type="ORF">NA57DRAFT_33340</name>
</gene>
<dbReference type="InterPro" id="IPR003140">
    <property type="entry name" value="PLipase/COase/thioEstase"/>
</dbReference>
<dbReference type="InterPro" id="IPR029058">
    <property type="entry name" value="AB_hydrolase_fold"/>
</dbReference>
<dbReference type="EMBL" id="ML978122">
    <property type="protein sequence ID" value="KAF2103340.1"/>
    <property type="molecule type" value="Genomic_DNA"/>
</dbReference>
<dbReference type="GO" id="GO:0008474">
    <property type="term" value="F:palmitoyl-(protein) hydrolase activity"/>
    <property type="evidence" value="ECO:0007669"/>
    <property type="project" value="TreeGrafter"/>
</dbReference>
<evidence type="ECO:0000259" key="2">
    <source>
        <dbReference type="Pfam" id="PF02230"/>
    </source>
</evidence>
<keyword evidence="4" id="KW-1185">Reference proteome</keyword>
<dbReference type="GO" id="GO:0005737">
    <property type="term" value="C:cytoplasm"/>
    <property type="evidence" value="ECO:0007669"/>
    <property type="project" value="TreeGrafter"/>
</dbReference>
<dbReference type="PANTHER" id="PTHR10655">
    <property type="entry name" value="LYSOPHOSPHOLIPASE-RELATED"/>
    <property type="match status" value="1"/>
</dbReference>
<evidence type="ECO:0000313" key="3">
    <source>
        <dbReference type="EMBL" id="KAF2103340.1"/>
    </source>
</evidence>
<protein>
    <submittedName>
        <fullName evidence="3">Alpha/beta-hydrolase</fullName>
    </submittedName>
</protein>
<organism evidence="3 4">
    <name type="scientific">Rhizodiscina lignyota</name>
    <dbReference type="NCBI Taxonomy" id="1504668"/>
    <lineage>
        <taxon>Eukaryota</taxon>
        <taxon>Fungi</taxon>
        <taxon>Dikarya</taxon>
        <taxon>Ascomycota</taxon>
        <taxon>Pezizomycotina</taxon>
        <taxon>Dothideomycetes</taxon>
        <taxon>Pleosporomycetidae</taxon>
        <taxon>Aulographales</taxon>
        <taxon>Rhizodiscinaceae</taxon>
        <taxon>Rhizodiscina</taxon>
    </lineage>
</organism>
<dbReference type="OrthoDB" id="2418081at2759"/>
<dbReference type="PANTHER" id="PTHR10655:SF63">
    <property type="entry name" value="PHOSPHOLIPASE_CARBOXYLESTERASE_THIOESTERASE DOMAIN-CONTAINING PROTEIN"/>
    <property type="match status" value="1"/>
</dbReference>
<evidence type="ECO:0000256" key="1">
    <source>
        <dbReference type="ARBA" id="ARBA00006499"/>
    </source>
</evidence>
<feature type="domain" description="Phospholipase/carboxylesterase/thioesterase" evidence="2">
    <location>
        <begin position="8"/>
        <end position="164"/>
    </location>
</feature>
<reference evidence="3" key="1">
    <citation type="journal article" date="2020" name="Stud. Mycol.">
        <title>101 Dothideomycetes genomes: a test case for predicting lifestyles and emergence of pathogens.</title>
        <authorList>
            <person name="Haridas S."/>
            <person name="Albert R."/>
            <person name="Binder M."/>
            <person name="Bloem J."/>
            <person name="Labutti K."/>
            <person name="Salamov A."/>
            <person name="Andreopoulos B."/>
            <person name="Baker S."/>
            <person name="Barry K."/>
            <person name="Bills G."/>
            <person name="Bluhm B."/>
            <person name="Cannon C."/>
            <person name="Castanera R."/>
            <person name="Culley D."/>
            <person name="Daum C."/>
            <person name="Ezra D."/>
            <person name="Gonzalez J."/>
            <person name="Henrissat B."/>
            <person name="Kuo A."/>
            <person name="Liang C."/>
            <person name="Lipzen A."/>
            <person name="Lutzoni F."/>
            <person name="Magnuson J."/>
            <person name="Mondo S."/>
            <person name="Nolan M."/>
            <person name="Ohm R."/>
            <person name="Pangilinan J."/>
            <person name="Park H.-J."/>
            <person name="Ramirez L."/>
            <person name="Alfaro M."/>
            <person name="Sun H."/>
            <person name="Tritt A."/>
            <person name="Yoshinaga Y."/>
            <person name="Zwiers L.-H."/>
            <person name="Turgeon B."/>
            <person name="Goodwin S."/>
            <person name="Spatafora J."/>
            <person name="Crous P."/>
            <person name="Grigoriev I."/>
        </authorList>
    </citation>
    <scope>NUCLEOTIDE SEQUENCE</scope>
    <source>
        <strain evidence="3">CBS 133067</strain>
    </source>
</reference>
<dbReference type="Gene3D" id="3.40.50.1820">
    <property type="entry name" value="alpha/beta hydrolase"/>
    <property type="match status" value="1"/>
</dbReference>
<evidence type="ECO:0000313" key="4">
    <source>
        <dbReference type="Proteomes" id="UP000799772"/>
    </source>
</evidence>
<dbReference type="GO" id="GO:0052689">
    <property type="term" value="F:carboxylic ester hydrolase activity"/>
    <property type="evidence" value="ECO:0007669"/>
    <property type="project" value="TreeGrafter"/>
</dbReference>
<comment type="similarity">
    <text evidence="1">Belongs to the AB hydrolase superfamily. AB hydrolase 2 family.</text>
</comment>
<dbReference type="AlphaFoldDB" id="A0A9P4IKQ7"/>
<dbReference type="SUPFAM" id="SSF53474">
    <property type="entry name" value="alpha/beta-Hydrolases"/>
    <property type="match status" value="1"/>
</dbReference>
<dbReference type="Pfam" id="PF02230">
    <property type="entry name" value="Abhydrolase_2"/>
    <property type="match status" value="1"/>
</dbReference>
<dbReference type="Proteomes" id="UP000799772">
    <property type="component" value="Unassembled WGS sequence"/>
</dbReference>
<name>A0A9P4IKQ7_9PEZI</name>
<sequence length="262" mass="29719">MAITQDQLHVLEAREEHTHTIILLHGRDSNASEFAAEFLESETSDNKTLPDLFPNFKWVFPKSKIRKSERFQGVEMSQWFDMWTTENPEEREELQMAGLEESVPFILELIRQETEIVGSKRIILGGISQGCATAIHALFQNYTQLGGFIGLCSWLPFAERIREIAATSPTMDLALPRIRNLVPPSGSIGGDTTSNPLQTRVFLSHSLKDPVIDVGNGQKLRATLEESLGMAVEWRSYDNEEHWITEPQGVDDMVMFIRDCLR</sequence>
<proteinExistence type="inferred from homology"/>
<accession>A0A9P4IKQ7</accession>
<dbReference type="InterPro" id="IPR050565">
    <property type="entry name" value="LYPA1-2/EST-like"/>
</dbReference>
<comment type="caution">
    <text evidence="3">The sequence shown here is derived from an EMBL/GenBank/DDBJ whole genome shotgun (WGS) entry which is preliminary data.</text>
</comment>